<name>A0A2G4SHN7_RHIZD</name>
<organism evidence="2 3">
    <name type="scientific">Rhizopus microsporus ATCC 52813</name>
    <dbReference type="NCBI Taxonomy" id="1340429"/>
    <lineage>
        <taxon>Eukaryota</taxon>
        <taxon>Fungi</taxon>
        <taxon>Fungi incertae sedis</taxon>
        <taxon>Mucoromycota</taxon>
        <taxon>Mucoromycotina</taxon>
        <taxon>Mucoromycetes</taxon>
        <taxon>Mucorales</taxon>
        <taxon>Mucorineae</taxon>
        <taxon>Rhizopodaceae</taxon>
        <taxon>Rhizopus</taxon>
    </lineage>
</organism>
<dbReference type="AlphaFoldDB" id="A0A2G4SHN7"/>
<protein>
    <submittedName>
        <fullName evidence="2">Uncharacterized protein</fullName>
    </submittedName>
</protein>
<dbReference type="Proteomes" id="UP000242254">
    <property type="component" value="Unassembled WGS sequence"/>
</dbReference>
<feature type="coiled-coil region" evidence="1">
    <location>
        <begin position="344"/>
        <end position="378"/>
    </location>
</feature>
<proteinExistence type="predicted"/>
<gene>
    <name evidence="2" type="ORF">RHIMIDRAFT_269580</name>
</gene>
<dbReference type="EMBL" id="KZ303866">
    <property type="protein sequence ID" value="PHZ08284.1"/>
    <property type="molecule type" value="Genomic_DNA"/>
</dbReference>
<keyword evidence="3" id="KW-1185">Reference proteome</keyword>
<sequence>MEWIETKIEHSFNIESNDIRSCHLLGCSFHNYSFIINDHQTIFSPNIEITTKLPDEPLSQAIISCEQTEACVCYLLTKRGNVYLWNVFQQNTRQAEKRPRLETNHYELQKIRERVYYIASADPSGVYMFSDQQCEIYQGKVLPADLGGVSSKVTYHQFYQNLDPVIARFFSIKDQGFIYGTALGAVFCRNSSQANLVQDLKLIAFDNEKVKYIEIVRSEEVSGILAIGNQGTIMMYYKFVDDSTVHLQQFNIQAPIYSLDKIQDFNYVVSNGIGKVSMMSFKFNQREVELELLPFQGLNQVSALRILDRITLEVLCDNGEYQRVKFNPEATSVGNNPEAIHVLIQDALKELALGETSLKEMEREEQELNDKLVSVNQTLYAIQSIDIRRKKGLGNSLQDTGFEFTLCPVVKPASIANTCLQPVTYLRACIKTSMFLQLEHWELSLDLFPFEVSTKDAGMTQYVPVVGFETHYEQHMERYSVWERDIPLDLNRCSLPLKATCTLIMISSEQKELRFPLAEMIVDDIHFAIPCTSDLIESIERRGLDEVTNRLNQSYQLLTLLDKTNPFARLLRKHPDSLHQKLLNYKQSSIRCIVDPSMTNEQYRSILANLLSEGRRMDEIKNMICHAEQAYFTLASFPASPIMLKLTKLSINEIDIVIQCAHTPALFKAEATLLLRLYHYYFCKEKDKEMNDSFFKMIKLLDNQIEQLRELYHQDKMEIDCNDKTLFGSIKEAVDLISNVNNQVSIGFVKFL</sequence>
<reference evidence="2 3" key="1">
    <citation type="journal article" date="2016" name="Proc. Natl. Acad. Sci. U.S.A.">
        <title>Lipid metabolic changes in an early divergent fungus govern the establishment of a mutualistic symbiosis with endobacteria.</title>
        <authorList>
            <person name="Lastovetsky O.A."/>
            <person name="Gaspar M.L."/>
            <person name="Mondo S.J."/>
            <person name="LaButti K.M."/>
            <person name="Sandor L."/>
            <person name="Grigoriev I.V."/>
            <person name="Henry S.A."/>
            <person name="Pawlowska T.E."/>
        </authorList>
    </citation>
    <scope>NUCLEOTIDE SEQUENCE [LARGE SCALE GENOMIC DNA]</scope>
    <source>
        <strain evidence="2 3">ATCC 52813</strain>
    </source>
</reference>
<dbReference type="RefSeq" id="XP_023461992.1">
    <property type="nucleotide sequence ID" value="XM_023612142.1"/>
</dbReference>
<dbReference type="GeneID" id="35443131"/>
<accession>A0A2G4SHN7</accession>
<evidence type="ECO:0000256" key="1">
    <source>
        <dbReference type="SAM" id="Coils"/>
    </source>
</evidence>
<evidence type="ECO:0000313" key="2">
    <source>
        <dbReference type="EMBL" id="PHZ08284.1"/>
    </source>
</evidence>
<keyword evidence="1" id="KW-0175">Coiled coil</keyword>
<evidence type="ECO:0000313" key="3">
    <source>
        <dbReference type="Proteomes" id="UP000242254"/>
    </source>
</evidence>